<comment type="cofactor">
    <cofactor evidence="2">
        <name>Mg(2+)</name>
        <dbReference type="ChEBI" id="CHEBI:18420"/>
    </cofactor>
</comment>
<sequence length="665" mass="74985">MLKFFSQYSTCDVSDALLKYGVSNGGFFPNLTRFSTSGATMAGKAYTVLFAARDDPNYEEIKGGYIDNLPEDAVLVIGLTPELQKLDAPYVKINNALYGGLMSARANYLKSPGTVVFGRIRDLKEHQDLERNVFAYGLGTAAHAPVVKLAGINVPLKITLDSHPEPYQETINPDDYIIGDENGVVRVDRSGDLAQKCIEYIPKRVAADQLVAEDIQGGAKCNEAQKRRRAEKIFPIYLNSMVVDTTYYDLLEVTPTATDLEIKKSYRKLAIKYHPDKNHGNEEAAEIFKKVSEAYQILSDKQLRAKYDQHGLSEVRESSEMADPEQFFDQIFGGEAFLDYIGELTLFKNLSKQYELEAEEEARQNAALTGNLRLEDGKYADLSEEQKLKMMKKEQERVKKEEQDRLDEESRQRKEEIKKELVKKLIAKLSLYTETDKSDDIIRSFKSKFQLEAENLKMESFGLEILHTIGSIYIAKANIFMRSHRTFLGLGGWMGSLREKGGIIKDTFRTISSALEAQSTMQELAKMTEKREQMQKSEEGGDETLDSGEKKDEGNENSKDAKNAKTAQEEIPSDEAVAEMEKLLIGKIIAAAWKGSHLEISSTIRDVVDSVLYDKSINTAKALERAEALKMIGEIFKNTQRSKWEAEEARIFEELVAEATQKRAK</sequence>
<dbReference type="PANTHER" id="PTHR45006">
    <property type="entry name" value="DNAJ-LIKE PROTEIN 1"/>
    <property type="match status" value="1"/>
</dbReference>
<dbReference type="PANTHER" id="PTHR45006:SF1">
    <property type="entry name" value="DNAJ-LIKE PROTEIN 1"/>
    <property type="match status" value="1"/>
</dbReference>
<evidence type="ECO:0000313" key="8">
    <source>
        <dbReference type="Proteomes" id="UP000738402"/>
    </source>
</evidence>
<dbReference type="InterPro" id="IPR001623">
    <property type="entry name" value="DnaJ_domain"/>
</dbReference>
<name>A0AAN6D5N3_9ASCO</name>
<evidence type="ECO:0000259" key="4">
    <source>
        <dbReference type="PROSITE" id="PS50076"/>
    </source>
</evidence>
<evidence type="ECO:0000313" key="7">
    <source>
        <dbReference type="Proteomes" id="UP000697297"/>
    </source>
</evidence>
<feature type="binding site" evidence="2">
    <location>
        <position position="121"/>
    </location>
    <ligand>
        <name>substrate</name>
    </ligand>
</feature>
<dbReference type="InterPro" id="IPR036869">
    <property type="entry name" value="J_dom_sf"/>
</dbReference>
<evidence type="ECO:0000256" key="3">
    <source>
        <dbReference type="SAM" id="MobiDB-lite"/>
    </source>
</evidence>
<dbReference type="InterPro" id="IPR052814">
    <property type="entry name" value="Peroxisomal_DnaJ"/>
</dbReference>
<keyword evidence="7" id="KW-1185">Reference proteome</keyword>
<dbReference type="InterPro" id="IPR005493">
    <property type="entry name" value="RraA/RraA-like"/>
</dbReference>
<dbReference type="InterPro" id="IPR018253">
    <property type="entry name" value="DnaJ_domain_CS"/>
</dbReference>
<keyword evidence="1" id="KW-0143">Chaperone</keyword>
<dbReference type="EMBL" id="JAHLUH010000006">
    <property type="protein sequence ID" value="KAG7727596.1"/>
    <property type="molecule type" value="Genomic_DNA"/>
</dbReference>
<dbReference type="GO" id="GO:0016558">
    <property type="term" value="P:protein import into peroxisome matrix"/>
    <property type="evidence" value="ECO:0007669"/>
    <property type="project" value="TreeGrafter"/>
</dbReference>
<dbReference type="PROSITE" id="PS50076">
    <property type="entry name" value="DNAJ_2"/>
    <property type="match status" value="1"/>
</dbReference>
<feature type="region of interest" description="Disordered" evidence="3">
    <location>
        <begin position="522"/>
        <end position="573"/>
    </location>
</feature>
<feature type="compositionally biased region" description="Basic and acidic residues" evidence="3">
    <location>
        <begin position="547"/>
        <end position="563"/>
    </location>
</feature>
<dbReference type="Pfam" id="PF03737">
    <property type="entry name" value="RraA-like"/>
    <property type="match status" value="1"/>
</dbReference>
<proteinExistence type="predicted"/>
<dbReference type="SUPFAM" id="SSF46565">
    <property type="entry name" value="Chaperone J-domain"/>
    <property type="match status" value="1"/>
</dbReference>
<dbReference type="AlphaFoldDB" id="A0AAN6D5N3"/>
<dbReference type="Pfam" id="PF00226">
    <property type="entry name" value="DnaJ"/>
    <property type="match status" value="1"/>
</dbReference>
<keyword evidence="2" id="KW-0479">Metal-binding</keyword>
<protein>
    <recommendedName>
        <fullName evidence="4">J domain-containing protein</fullName>
    </recommendedName>
</protein>
<reference evidence="5 7" key="1">
    <citation type="journal article" date="2021" name="G3 (Bethesda)">
        <title>Genomic diversity, chromosomal rearrangements, and interspecies hybridization in the ogataea polymorpha species complex.</title>
        <authorList>
            <person name="Hanson S.J."/>
            <person name="Cinneide E.O."/>
            <person name="Salzberg L.I."/>
            <person name="Wolfe K.H."/>
            <person name="McGowan J."/>
            <person name="Fitzpatrick D.A."/>
            <person name="Matlin K."/>
        </authorList>
    </citation>
    <scope>NUCLEOTIDE SEQUENCE</scope>
    <source>
        <strain evidence="6">81-436-3</strain>
        <strain evidence="5">83-405-1</strain>
    </source>
</reference>
<feature type="binding site" evidence="2">
    <location>
        <position position="122"/>
    </location>
    <ligand>
        <name>Mg(2+)</name>
        <dbReference type="ChEBI" id="CHEBI:18420"/>
    </ligand>
</feature>
<dbReference type="PROSITE" id="PS00636">
    <property type="entry name" value="DNAJ_1"/>
    <property type="match status" value="1"/>
</dbReference>
<dbReference type="Pfam" id="PF14308">
    <property type="entry name" value="DnaJ-X"/>
    <property type="match status" value="1"/>
</dbReference>
<dbReference type="SUPFAM" id="SSF89562">
    <property type="entry name" value="RraA-like"/>
    <property type="match status" value="1"/>
</dbReference>
<dbReference type="CDD" id="cd06257">
    <property type="entry name" value="DnaJ"/>
    <property type="match status" value="1"/>
</dbReference>
<dbReference type="Gene3D" id="3.50.30.40">
    <property type="entry name" value="Ribonuclease E inhibitor RraA/RraA-like"/>
    <property type="match status" value="1"/>
</dbReference>
<comment type="caution">
    <text evidence="5">The sequence shown here is derived from an EMBL/GenBank/DDBJ whole genome shotgun (WGS) entry which is preliminary data.</text>
</comment>
<dbReference type="GO" id="GO:0005829">
    <property type="term" value="C:cytosol"/>
    <property type="evidence" value="ECO:0007669"/>
    <property type="project" value="TreeGrafter"/>
</dbReference>
<dbReference type="InterPro" id="IPR036704">
    <property type="entry name" value="RraA/RraA-like_sf"/>
</dbReference>
<evidence type="ECO:0000256" key="1">
    <source>
        <dbReference type="ARBA" id="ARBA00023186"/>
    </source>
</evidence>
<feature type="compositionally biased region" description="Basic and acidic residues" evidence="3">
    <location>
        <begin position="526"/>
        <end position="539"/>
    </location>
</feature>
<dbReference type="EMBL" id="JAHLUN010000008">
    <property type="protein sequence ID" value="KAG7764500.1"/>
    <property type="molecule type" value="Genomic_DNA"/>
</dbReference>
<dbReference type="SMART" id="SM00271">
    <property type="entry name" value="DnaJ"/>
    <property type="match status" value="1"/>
</dbReference>
<evidence type="ECO:0000313" key="6">
    <source>
        <dbReference type="EMBL" id="KAG7764500.1"/>
    </source>
</evidence>
<accession>A0AAN6D5N3</accession>
<gene>
    <name evidence="5" type="ORF">KL933_002530</name>
    <name evidence="6" type="ORF">KL946_003180</name>
</gene>
<keyword evidence="2" id="KW-0460">Magnesium</keyword>
<evidence type="ECO:0000313" key="5">
    <source>
        <dbReference type="EMBL" id="KAG7727596.1"/>
    </source>
</evidence>
<feature type="region of interest" description="Disordered" evidence="3">
    <location>
        <begin position="390"/>
        <end position="413"/>
    </location>
</feature>
<dbReference type="PRINTS" id="PR00625">
    <property type="entry name" value="JDOMAIN"/>
</dbReference>
<organism evidence="5 8">
    <name type="scientific">Ogataea haglerorum</name>
    <dbReference type="NCBI Taxonomy" id="1937702"/>
    <lineage>
        <taxon>Eukaryota</taxon>
        <taxon>Fungi</taxon>
        <taxon>Dikarya</taxon>
        <taxon>Ascomycota</taxon>
        <taxon>Saccharomycotina</taxon>
        <taxon>Pichiomycetes</taxon>
        <taxon>Pichiales</taxon>
        <taxon>Pichiaceae</taxon>
        <taxon>Ogataea</taxon>
    </lineage>
</organism>
<dbReference type="CDD" id="cd16841">
    <property type="entry name" value="RraA_family"/>
    <property type="match status" value="1"/>
</dbReference>
<dbReference type="FunFam" id="1.10.287.110:FF:000028">
    <property type="entry name" value="DnaJ domain protein"/>
    <property type="match status" value="1"/>
</dbReference>
<dbReference type="Proteomes" id="UP000697297">
    <property type="component" value="Unassembled WGS sequence"/>
</dbReference>
<dbReference type="InterPro" id="IPR026894">
    <property type="entry name" value="DnaJ_X"/>
</dbReference>
<feature type="binding site" evidence="2">
    <location>
        <begin position="99"/>
        <end position="102"/>
    </location>
    <ligand>
        <name>substrate</name>
    </ligand>
</feature>
<dbReference type="Proteomes" id="UP000738402">
    <property type="component" value="Unassembled WGS sequence"/>
</dbReference>
<dbReference type="GO" id="GO:0046872">
    <property type="term" value="F:metal ion binding"/>
    <property type="evidence" value="ECO:0007669"/>
    <property type="project" value="UniProtKB-KW"/>
</dbReference>
<evidence type="ECO:0000256" key="2">
    <source>
        <dbReference type="PIRSR" id="PIRSR605493-1"/>
    </source>
</evidence>
<dbReference type="Gene3D" id="1.10.287.110">
    <property type="entry name" value="DnaJ domain"/>
    <property type="match status" value="1"/>
</dbReference>
<feature type="domain" description="J" evidence="4">
    <location>
        <begin position="246"/>
        <end position="311"/>
    </location>
</feature>